<sequence length="680" mass="75986">MYPTHPKSTWVQLCLVLLISLATKSNVISPSFSPILFAEAAPTDNMSEEERAEKREKMRLASEFLEKQRMKEAREAMRSAAEAGEKLKKETDAKKKRQAQQQRQKQQYTQAEKEDRRRRAEEYLKWKEQREKQQEEEENEDFSYFVTPKPRDLFEGTTSAISNLFRGAFYGLAAFLGTPFSFAATEGLVGFVKGIVAGVVLGAGMPIAGVGVALFQLGRGFIAQPIAFRDGFIGCKVWNETGRSWEEYRMDDDIKFIREALDEEEKKTGKSREDKNEYSSSKKVKSTELYDLLGVKPDATTSNIRSAYRKKAREVHPDKNPDDPDAEKKFREVSAAYQTLSDPAARKQYDSSGVGVNPEQAGGGQGFKLDPYVFFAVLFGSEQVENYIGELGLASSFDHFMKLAEMGDGSTISFDSWDDVKSVLGWNEASLKRRKRETEIAIFLRERISDYVDGLLTGEAFAESCRQEAESIASGGYGTSFLSAIGPALIAEADSFLGYRASVIGLWRGPVSGIRRKILSMRRKFSFAKAVLRTVKEGFKALSDSAEVVPDGHPSSREQKVRFEDKVRLKDNFSNTIPSIINMVWAINFIDISNTLASACTKLFYDASVTSSSERLRRAEGIQILGSQFYLVAMEITGGNTTITADIDDIKARASNAFTESMKKGMEEEQNKGRSGSDEM</sequence>
<dbReference type="CDD" id="cd06257">
    <property type="entry name" value="DnaJ"/>
    <property type="match status" value="1"/>
</dbReference>
<feature type="region of interest" description="Disordered" evidence="1">
    <location>
        <begin position="70"/>
        <end position="116"/>
    </location>
</feature>
<gene>
    <name evidence="4" type="ORF">ACHAWO_012504</name>
</gene>
<keyword evidence="5" id="KW-1185">Reference proteome</keyword>
<dbReference type="InterPro" id="IPR052423">
    <property type="entry name" value="EMIR"/>
</dbReference>
<dbReference type="PROSITE" id="PS50076">
    <property type="entry name" value="DNAJ_2"/>
    <property type="match status" value="1"/>
</dbReference>
<evidence type="ECO:0000313" key="4">
    <source>
        <dbReference type="EMBL" id="KAL3774126.1"/>
    </source>
</evidence>
<dbReference type="Pfam" id="PF14308">
    <property type="entry name" value="DnaJ-X"/>
    <property type="match status" value="1"/>
</dbReference>
<proteinExistence type="predicted"/>
<dbReference type="InterPro" id="IPR001623">
    <property type="entry name" value="DnaJ_domain"/>
</dbReference>
<dbReference type="PROSITE" id="PS00636">
    <property type="entry name" value="DNAJ_1"/>
    <property type="match status" value="1"/>
</dbReference>
<dbReference type="EMBL" id="JALLPJ020001209">
    <property type="protein sequence ID" value="KAL3774126.1"/>
    <property type="molecule type" value="Genomic_DNA"/>
</dbReference>
<dbReference type="InterPro" id="IPR036869">
    <property type="entry name" value="J_dom_sf"/>
</dbReference>
<evidence type="ECO:0000256" key="2">
    <source>
        <dbReference type="SAM" id="SignalP"/>
    </source>
</evidence>
<dbReference type="SUPFAM" id="SSF46565">
    <property type="entry name" value="Chaperone J-domain"/>
    <property type="match status" value="1"/>
</dbReference>
<dbReference type="Gene3D" id="1.10.287.110">
    <property type="entry name" value="DnaJ domain"/>
    <property type="match status" value="1"/>
</dbReference>
<feature type="region of interest" description="Disordered" evidence="1">
    <location>
        <begin position="660"/>
        <end position="680"/>
    </location>
</feature>
<feature type="compositionally biased region" description="Basic and acidic residues" evidence="1">
    <location>
        <begin position="70"/>
        <end position="93"/>
    </location>
</feature>
<feature type="region of interest" description="Disordered" evidence="1">
    <location>
        <begin position="306"/>
        <end position="327"/>
    </location>
</feature>
<dbReference type="InterPro" id="IPR026894">
    <property type="entry name" value="DnaJ_X"/>
</dbReference>
<keyword evidence="2" id="KW-0732">Signal</keyword>
<feature type="compositionally biased region" description="Basic and acidic residues" evidence="1">
    <location>
        <begin position="661"/>
        <end position="680"/>
    </location>
</feature>
<evidence type="ECO:0000313" key="5">
    <source>
        <dbReference type="Proteomes" id="UP001530400"/>
    </source>
</evidence>
<dbReference type="Pfam" id="PF00226">
    <property type="entry name" value="DnaJ"/>
    <property type="match status" value="1"/>
</dbReference>
<feature type="chain" id="PRO_5044806223" description="J domain-containing protein" evidence="2">
    <location>
        <begin position="26"/>
        <end position="680"/>
    </location>
</feature>
<dbReference type="Proteomes" id="UP001530400">
    <property type="component" value="Unassembled WGS sequence"/>
</dbReference>
<protein>
    <recommendedName>
        <fullName evidence="3">J domain-containing protein</fullName>
    </recommendedName>
</protein>
<dbReference type="AlphaFoldDB" id="A0ABD3NHJ2"/>
<evidence type="ECO:0000259" key="3">
    <source>
        <dbReference type="PROSITE" id="PS50076"/>
    </source>
</evidence>
<comment type="caution">
    <text evidence="4">The sequence shown here is derived from an EMBL/GenBank/DDBJ whole genome shotgun (WGS) entry which is preliminary data.</text>
</comment>
<dbReference type="PRINTS" id="PR00625">
    <property type="entry name" value="JDOMAIN"/>
</dbReference>
<organism evidence="4 5">
    <name type="scientific">Cyclotella atomus</name>
    <dbReference type="NCBI Taxonomy" id="382360"/>
    <lineage>
        <taxon>Eukaryota</taxon>
        <taxon>Sar</taxon>
        <taxon>Stramenopiles</taxon>
        <taxon>Ochrophyta</taxon>
        <taxon>Bacillariophyta</taxon>
        <taxon>Coscinodiscophyceae</taxon>
        <taxon>Thalassiosirophycidae</taxon>
        <taxon>Stephanodiscales</taxon>
        <taxon>Stephanodiscaceae</taxon>
        <taxon>Cyclotella</taxon>
    </lineage>
</organism>
<feature type="domain" description="J" evidence="3">
    <location>
        <begin position="288"/>
        <end position="353"/>
    </location>
</feature>
<feature type="compositionally biased region" description="Basic and acidic residues" evidence="1">
    <location>
        <begin position="314"/>
        <end position="327"/>
    </location>
</feature>
<dbReference type="InterPro" id="IPR018253">
    <property type="entry name" value="DnaJ_domain_CS"/>
</dbReference>
<accession>A0ABD3NHJ2</accession>
<reference evidence="4 5" key="1">
    <citation type="submission" date="2024-10" db="EMBL/GenBank/DDBJ databases">
        <title>Updated reference genomes for cyclostephanoid diatoms.</title>
        <authorList>
            <person name="Roberts W.R."/>
            <person name="Alverson A.J."/>
        </authorList>
    </citation>
    <scope>NUCLEOTIDE SEQUENCE [LARGE SCALE GENOMIC DNA]</scope>
    <source>
        <strain evidence="4 5">AJA010-31</strain>
    </source>
</reference>
<name>A0ABD3NHJ2_9STRA</name>
<dbReference type="SMART" id="SM00271">
    <property type="entry name" value="DnaJ"/>
    <property type="match status" value="1"/>
</dbReference>
<dbReference type="PANTHER" id="PTHR44094:SF8">
    <property type="entry name" value="DNAJ HEAT SHOCK N-TERMINAL DOMAIN-CONTAINING PROTEIN-RELATED"/>
    <property type="match status" value="1"/>
</dbReference>
<feature type="signal peptide" evidence="2">
    <location>
        <begin position="1"/>
        <end position="25"/>
    </location>
</feature>
<dbReference type="PANTHER" id="PTHR44094">
    <property type="entry name" value="DNAJ HEAT SHOCK N-TERMINAL DOMAIN-CONTAINING PROTEIN"/>
    <property type="match status" value="1"/>
</dbReference>
<evidence type="ECO:0000256" key="1">
    <source>
        <dbReference type="SAM" id="MobiDB-lite"/>
    </source>
</evidence>